<sequence>MGAQGMVFGLLGFLLFATLANCNTEGDILYAQKQAWVDPYNVLESWNQNLSTPCTWLHVTCNNNNSVVRIDLGNAGLSGSLISQLGELTNLQYLELQLNNISGAIPTSFGNLTNLVSLDLQWNALSCPIPSSLGSLYYLKYLYLNGNDLSGSLPVEVLSLVTSGSLIALNVANNSLSNTNTTQPLQIKVTTIIQDLNIISV</sequence>
<dbReference type="GO" id="GO:0016301">
    <property type="term" value="F:kinase activity"/>
    <property type="evidence" value="ECO:0007669"/>
    <property type="project" value="UniProtKB-KW"/>
</dbReference>
<keyword evidence="7" id="KW-1185">Reference proteome</keyword>
<evidence type="ECO:0000259" key="5">
    <source>
        <dbReference type="Pfam" id="PF08263"/>
    </source>
</evidence>
<dbReference type="EMBL" id="JAMFTS010000005">
    <property type="protein sequence ID" value="KAJ4752099.1"/>
    <property type="molecule type" value="Genomic_DNA"/>
</dbReference>
<organism evidence="6 7">
    <name type="scientific">Rhynchospora pubera</name>
    <dbReference type="NCBI Taxonomy" id="906938"/>
    <lineage>
        <taxon>Eukaryota</taxon>
        <taxon>Viridiplantae</taxon>
        <taxon>Streptophyta</taxon>
        <taxon>Embryophyta</taxon>
        <taxon>Tracheophyta</taxon>
        <taxon>Spermatophyta</taxon>
        <taxon>Magnoliopsida</taxon>
        <taxon>Liliopsida</taxon>
        <taxon>Poales</taxon>
        <taxon>Cyperaceae</taxon>
        <taxon>Cyperoideae</taxon>
        <taxon>Rhynchosporeae</taxon>
        <taxon>Rhynchospora</taxon>
    </lineage>
</organism>
<keyword evidence="6" id="KW-0675">Receptor</keyword>
<dbReference type="AlphaFoldDB" id="A0AAV8C8Y8"/>
<proteinExistence type="predicted"/>
<dbReference type="InterPro" id="IPR013210">
    <property type="entry name" value="LRR_N_plant-typ"/>
</dbReference>
<dbReference type="Proteomes" id="UP001140206">
    <property type="component" value="Chromosome 5"/>
</dbReference>
<dbReference type="PANTHER" id="PTHR47988">
    <property type="entry name" value="SOMATIC EMBRYOGENESIS RECEPTOR KINASE 1"/>
    <property type="match status" value="1"/>
</dbReference>
<dbReference type="Pfam" id="PF13855">
    <property type="entry name" value="LRR_8"/>
    <property type="match status" value="1"/>
</dbReference>
<dbReference type="Pfam" id="PF08263">
    <property type="entry name" value="LRRNT_2"/>
    <property type="match status" value="1"/>
</dbReference>
<evidence type="ECO:0000256" key="3">
    <source>
        <dbReference type="ARBA" id="ARBA00022737"/>
    </source>
</evidence>
<comment type="caution">
    <text evidence="6">The sequence shown here is derived from an EMBL/GenBank/DDBJ whole genome shotgun (WGS) entry which is preliminary data.</text>
</comment>
<feature type="signal peptide" evidence="4">
    <location>
        <begin position="1"/>
        <end position="22"/>
    </location>
</feature>
<evidence type="ECO:0000256" key="1">
    <source>
        <dbReference type="ARBA" id="ARBA00022614"/>
    </source>
</evidence>
<keyword evidence="6" id="KW-0808">Transferase</keyword>
<keyword evidence="2 4" id="KW-0732">Signal</keyword>
<feature type="chain" id="PRO_5043395370" evidence="4">
    <location>
        <begin position="23"/>
        <end position="201"/>
    </location>
</feature>
<protein>
    <submittedName>
        <fullName evidence="6">Receptor-like protein kinase</fullName>
    </submittedName>
</protein>
<reference evidence="6" key="1">
    <citation type="submission" date="2022-08" db="EMBL/GenBank/DDBJ databases">
        <authorList>
            <person name="Marques A."/>
        </authorList>
    </citation>
    <scope>NUCLEOTIDE SEQUENCE</scope>
    <source>
        <strain evidence="6">RhyPub2mFocal</strain>
        <tissue evidence="6">Leaves</tissue>
    </source>
</reference>
<evidence type="ECO:0000256" key="2">
    <source>
        <dbReference type="ARBA" id="ARBA00022729"/>
    </source>
</evidence>
<evidence type="ECO:0000313" key="6">
    <source>
        <dbReference type="EMBL" id="KAJ4752099.1"/>
    </source>
</evidence>
<dbReference type="Gene3D" id="3.80.10.10">
    <property type="entry name" value="Ribonuclease Inhibitor"/>
    <property type="match status" value="1"/>
</dbReference>
<dbReference type="InterPro" id="IPR001611">
    <property type="entry name" value="Leu-rich_rpt"/>
</dbReference>
<keyword evidence="6" id="KW-0418">Kinase</keyword>
<dbReference type="SUPFAM" id="SSF52058">
    <property type="entry name" value="L domain-like"/>
    <property type="match status" value="1"/>
</dbReference>
<name>A0AAV8C8Y8_9POAL</name>
<evidence type="ECO:0000313" key="7">
    <source>
        <dbReference type="Proteomes" id="UP001140206"/>
    </source>
</evidence>
<feature type="domain" description="Leucine-rich repeat-containing N-terminal plant-type" evidence="5">
    <location>
        <begin position="23"/>
        <end position="62"/>
    </location>
</feature>
<accession>A0AAV8C8Y8</accession>
<keyword evidence="3" id="KW-0677">Repeat</keyword>
<dbReference type="InterPro" id="IPR032675">
    <property type="entry name" value="LRR_dom_sf"/>
</dbReference>
<gene>
    <name evidence="6" type="ORF">LUZ62_086504</name>
</gene>
<keyword evidence="1" id="KW-0433">Leucine-rich repeat</keyword>
<dbReference type="FunFam" id="3.80.10.10:FF:000024">
    <property type="entry name" value="Somatic embryogenesis receptor kinase 1"/>
    <property type="match status" value="1"/>
</dbReference>
<evidence type="ECO:0000256" key="4">
    <source>
        <dbReference type="SAM" id="SignalP"/>
    </source>
</evidence>